<feature type="domain" description="Reverse transcriptase Ty1/copia-type" evidence="1">
    <location>
        <begin position="35"/>
        <end position="113"/>
    </location>
</feature>
<accession>A0A0A8Z1V0</accession>
<dbReference type="AlphaFoldDB" id="A0A0A8Z1V0"/>
<proteinExistence type="predicted"/>
<organism evidence="2">
    <name type="scientific">Arundo donax</name>
    <name type="common">Giant reed</name>
    <name type="synonym">Donax arundinaceus</name>
    <dbReference type="NCBI Taxonomy" id="35708"/>
    <lineage>
        <taxon>Eukaryota</taxon>
        <taxon>Viridiplantae</taxon>
        <taxon>Streptophyta</taxon>
        <taxon>Embryophyta</taxon>
        <taxon>Tracheophyta</taxon>
        <taxon>Spermatophyta</taxon>
        <taxon>Magnoliopsida</taxon>
        <taxon>Liliopsida</taxon>
        <taxon>Poales</taxon>
        <taxon>Poaceae</taxon>
        <taxon>PACMAD clade</taxon>
        <taxon>Arundinoideae</taxon>
        <taxon>Arundineae</taxon>
        <taxon>Arundo</taxon>
    </lineage>
</organism>
<reference evidence="2" key="2">
    <citation type="journal article" date="2015" name="Data Brief">
        <title>Shoot transcriptome of the giant reed, Arundo donax.</title>
        <authorList>
            <person name="Barrero R.A."/>
            <person name="Guerrero F.D."/>
            <person name="Moolhuijzen P."/>
            <person name="Goolsby J.A."/>
            <person name="Tidwell J."/>
            <person name="Bellgard S.E."/>
            <person name="Bellgard M.I."/>
        </authorList>
    </citation>
    <scope>NUCLEOTIDE SEQUENCE</scope>
    <source>
        <tissue evidence="2">Shoot tissue taken approximately 20 cm above the soil surface</tissue>
    </source>
</reference>
<evidence type="ECO:0000313" key="2">
    <source>
        <dbReference type="EMBL" id="JAD28847.1"/>
    </source>
</evidence>
<dbReference type="InterPro" id="IPR013103">
    <property type="entry name" value="RVT_2"/>
</dbReference>
<dbReference type="Pfam" id="PF07727">
    <property type="entry name" value="RVT_2"/>
    <property type="match status" value="1"/>
</dbReference>
<evidence type="ECO:0000259" key="1">
    <source>
        <dbReference type="Pfam" id="PF07727"/>
    </source>
</evidence>
<sequence>MVHPVLVVSVFHWFQRIQVRPFLVHLPHGQLTAHLLLYVDDTVLTASDTAFLQWIIAALRHEFSMTDLDSLHCFLGIAAHRTTTGLFLSQEKYAAEILERASMSNRNPCATPLDCNST</sequence>
<protein>
    <recommendedName>
        <fullName evidence="1">Reverse transcriptase Ty1/copia-type domain-containing protein</fullName>
    </recommendedName>
</protein>
<reference evidence="2" key="1">
    <citation type="submission" date="2014-09" db="EMBL/GenBank/DDBJ databases">
        <authorList>
            <person name="Magalhaes I.L.F."/>
            <person name="Oliveira U."/>
            <person name="Santos F.R."/>
            <person name="Vidigal T.H.D.A."/>
            <person name="Brescovit A.D."/>
            <person name="Santos A.J."/>
        </authorList>
    </citation>
    <scope>NUCLEOTIDE SEQUENCE</scope>
    <source>
        <tissue evidence="2">Shoot tissue taken approximately 20 cm above the soil surface</tissue>
    </source>
</reference>
<dbReference type="EMBL" id="GBRH01269048">
    <property type="protein sequence ID" value="JAD28847.1"/>
    <property type="molecule type" value="Transcribed_RNA"/>
</dbReference>
<name>A0A0A8Z1V0_ARUDO</name>